<accession>A0A8J7KJL9</accession>
<dbReference type="Pfam" id="PF01266">
    <property type="entry name" value="DAO"/>
    <property type="match status" value="1"/>
</dbReference>
<dbReference type="RefSeq" id="WP_233472443.1">
    <property type="nucleotide sequence ID" value="NZ_BONS01000002.1"/>
</dbReference>
<dbReference type="InterPro" id="IPR006076">
    <property type="entry name" value="FAD-dep_OxRdtase"/>
</dbReference>
<evidence type="ECO:0000313" key="3">
    <source>
        <dbReference type="Proteomes" id="UP000622552"/>
    </source>
</evidence>
<dbReference type="Proteomes" id="UP000622552">
    <property type="component" value="Unassembled WGS sequence"/>
</dbReference>
<dbReference type="Gene3D" id="3.50.50.60">
    <property type="entry name" value="FAD/NAD(P)-binding domain"/>
    <property type="match status" value="2"/>
</dbReference>
<evidence type="ECO:0000259" key="1">
    <source>
        <dbReference type="Pfam" id="PF01266"/>
    </source>
</evidence>
<dbReference type="Gene3D" id="3.30.9.10">
    <property type="entry name" value="D-Amino Acid Oxidase, subunit A, domain 2"/>
    <property type="match status" value="2"/>
</dbReference>
<sequence length="337" mass="35105">MRIIGGGLAGALLAWRLARLAPGWRLEVLTGPAGRTDATAASGGAVRAYETDPGQRSLALDSLVELLGSETLRRWADFRPTRATYLVADRAGLDDAVAEIEYALPGSARVLDAAALGWAGLDPAAVAVVEHRAGQIAPGRLREEVLADSGARCSESTLDHMPADADLTVVAAGAWTGALLRASGLPADGYRTKSIQYAVHPVEGRRPGQFVDATTGLYGRPDGAYGLLLGLPTDLWDVDPDRPPTTPALADRARRLAGDRFPGLRIGPARLRVGSADGYCDTPGLALRPVGPPDRGVFTFSGGAGGSAKTALAASRRAAARLVELGRAAEPTPVERR</sequence>
<protein>
    <submittedName>
        <fullName evidence="2">Glycine/D-amino acid oxidase-like deaminating enzyme</fullName>
    </submittedName>
</protein>
<dbReference type="AlphaFoldDB" id="A0A8J7KJL9"/>
<comment type="caution">
    <text evidence="2">The sequence shown here is derived from an EMBL/GenBank/DDBJ whole genome shotgun (WGS) entry which is preliminary data.</text>
</comment>
<evidence type="ECO:0000313" key="2">
    <source>
        <dbReference type="EMBL" id="MBG6135591.1"/>
    </source>
</evidence>
<keyword evidence="3" id="KW-1185">Reference proteome</keyword>
<proteinExistence type="predicted"/>
<name>A0A8J7KJL9_9ACTN</name>
<reference evidence="2" key="1">
    <citation type="submission" date="2020-11" db="EMBL/GenBank/DDBJ databases">
        <title>Sequencing the genomes of 1000 actinobacteria strains.</title>
        <authorList>
            <person name="Klenk H.-P."/>
        </authorList>
    </citation>
    <scope>NUCLEOTIDE SEQUENCE</scope>
    <source>
        <strain evidence="2">DSM 45356</strain>
    </source>
</reference>
<dbReference type="SUPFAM" id="SSF51905">
    <property type="entry name" value="FAD/NAD(P)-binding domain"/>
    <property type="match status" value="1"/>
</dbReference>
<dbReference type="InterPro" id="IPR036188">
    <property type="entry name" value="FAD/NAD-bd_sf"/>
</dbReference>
<gene>
    <name evidence="2" type="ORF">IW245_001785</name>
</gene>
<organism evidence="2 3">
    <name type="scientific">Longispora fulva</name>
    <dbReference type="NCBI Taxonomy" id="619741"/>
    <lineage>
        <taxon>Bacteria</taxon>
        <taxon>Bacillati</taxon>
        <taxon>Actinomycetota</taxon>
        <taxon>Actinomycetes</taxon>
        <taxon>Micromonosporales</taxon>
        <taxon>Micromonosporaceae</taxon>
        <taxon>Longispora</taxon>
    </lineage>
</organism>
<feature type="domain" description="FAD dependent oxidoreductase" evidence="1">
    <location>
        <begin position="3"/>
        <end position="320"/>
    </location>
</feature>
<dbReference type="EMBL" id="JADOUF010000001">
    <property type="protein sequence ID" value="MBG6135591.1"/>
    <property type="molecule type" value="Genomic_DNA"/>
</dbReference>